<dbReference type="eggNOG" id="ENOG502S31Y">
    <property type="taxonomic scope" value="Eukaryota"/>
</dbReference>
<dbReference type="PANTHER" id="PTHR11474">
    <property type="entry name" value="TYROSINASE FAMILY MEMBER"/>
    <property type="match status" value="1"/>
</dbReference>
<dbReference type="OMA" id="RRDECTS"/>
<dbReference type="InterPro" id="IPR008922">
    <property type="entry name" value="Di-copper_centre_dom_sf"/>
</dbReference>
<dbReference type="GeneID" id="19279694"/>
<dbReference type="InterPro" id="IPR050316">
    <property type="entry name" value="Tyrosinase/Hemocyanin"/>
</dbReference>
<dbReference type="KEGG" id="pfy:PFICI_14681"/>
<accession>W3WIK4</accession>
<evidence type="ECO:0000313" key="6">
    <source>
        <dbReference type="Proteomes" id="UP000030651"/>
    </source>
</evidence>
<dbReference type="Gene3D" id="1.10.1280.10">
    <property type="entry name" value="Di-copper center containing domain from catechol oxidase"/>
    <property type="match status" value="1"/>
</dbReference>
<sequence length="340" mass="37665">MMRRALLAAAMVATIPSVLALPKLTRRDECTSTKTQRKPWSMLTDDEKSAYIDAELCLMSAPSQSGVEGAESRWDDLQHNHIIQTQVVHDVGQFLPWHRYHVTVHAELLQDECGYTGSIPYWDETVDAELSDLSTADVFQADAFGGDGDGDNNCITTGPFANLTLHLRRLGVDPSDYCLSRSLNLAQLQQASQSNLDKCMAIDNYTSAWECWHSSPHNAGHGGTGGVMVDVVLNFSQSNVLIMSLFSTWLDAQWWRWQSADLDNRLTDMGGRNVPEDSYIQQGNLPEPTAAWTDYFGDDGNVTTLNHVLYASEIRPNVTVGDVMDVGGSTICSEYVYSDE</sequence>
<dbReference type="GO" id="GO:0046872">
    <property type="term" value="F:metal ion binding"/>
    <property type="evidence" value="ECO:0007669"/>
    <property type="project" value="UniProtKB-KW"/>
</dbReference>
<feature type="domain" description="Tyrosinase copper-binding" evidence="4">
    <location>
        <begin position="72"/>
        <end position="258"/>
    </location>
</feature>
<feature type="signal peptide" evidence="3">
    <location>
        <begin position="1"/>
        <end position="20"/>
    </location>
</feature>
<dbReference type="STRING" id="1229662.W3WIK4"/>
<keyword evidence="3" id="KW-0732">Signal</keyword>
<evidence type="ECO:0000313" key="5">
    <source>
        <dbReference type="EMBL" id="ETS73735.1"/>
    </source>
</evidence>
<evidence type="ECO:0000256" key="2">
    <source>
        <dbReference type="ARBA" id="ARBA00023008"/>
    </source>
</evidence>
<dbReference type="Proteomes" id="UP000030651">
    <property type="component" value="Unassembled WGS sequence"/>
</dbReference>
<keyword evidence="1" id="KW-0479">Metal-binding</keyword>
<name>W3WIK4_PESFW</name>
<dbReference type="GO" id="GO:0016491">
    <property type="term" value="F:oxidoreductase activity"/>
    <property type="evidence" value="ECO:0007669"/>
    <property type="project" value="InterPro"/>
</dbReference>
<dbReference type="EMBL" id="KI912121">
    <property type="protein sequence ID" value="ETS73735.1"/>
    <property type="molecule type" value="Genomic_DNA"/>
</dbReference>
<feature type="chain" id="PRO_5004834679" description="Tyrosinase copper-binding domain-containing protein" evidence="3">
    <location>
        <begin position="21"/>
        <end position="340"/>
    </location>
</feature>
<dbReference type="InParanoid" id="W3WIK4"/>
<gene>
    <name evidence="5" type="ORF">PFICI_14681</name>
</gene>
<evidence type="ECO:0000259" key="4">
    <source>
        <dbReference type="Pfam" id="PF00264"/>
    </source>
</evidence>
<dbReference type="OrthoDB" id="6132182at2759"/>
<protein>
    <recommendedName>
        <fullName evidence="4">Tyrosinase copper-binding domain-containing protein</fullName>
    </recommendedName>
</protein>
<dbReference type="Pfam" id="PF00264">
    <property type="entry name" value="Tyrosinase"/>
    <property type="match status" value="1"/>
</dbReference>
<dbReference type="PANTHER" id="PTHR11474:SF126">
    <property type="entry name" value="TYROSINASE-LIKE PROTEIN TYR-1-RELATED"/>
    <property type="match status" value="1"/>
</dbReference>
<reference evidence="6" key="1">
    <citation type="journal article" date="2015" name="BMC Genomics">
        <title>Genomic and transcriptomic analysis of the endophytic fungus Pestalotiopsis fici reveals its lifestyle and high potential for synthesis of natural products.</title>
        <authorList>
            <person name="Wang X."/>
            <person name="Zhang X."/>
            <person name="Liu L."/>
            <person name="Xiang M."/>
            <person name="Wang W."/>
            <person name="Sun X."/>
            <person name="Che Y."/>
            <person name="Guo L."/>
            <person name="Liu G."/>
            <person name="Guo L."/>
            <person name="Wang C."/>
            <person name="Yin W.B."/>
            <person name="Stadler M."/>
            <person name="Zhang X."/>
            <person name="Liu X."/>
        </authorList>
    </citation>
    <scope>NUCLEOTIDE SEQUENCE [LARGE SCALE GENOMIC DNA]</scope>
    <source>
        <strain evidence="6">W106-1 / CGMCC3.15140</strain>
    </source>
</reference>
<keyword evidence="2" id="KW-0186">Copper</keyword>
<evidence type="ECO:0000256" key="3">
    <source>
        <dbReference type="SAM" id="SignalP"/>
    </source>
</evidence>
<proteinExistence type="predicted"/>
<dbReference type="RefSeq" id="XP_007841453.1">
    <property type="nucleotide sequence ID" value="XM_007843262.1"/>
</dbReference>
<dbReference type="HOGENOM" id="CLU_035914_2_0_1"/>
<dbReference type="AlphaFoldDB" id="W3WIK4"/>
<evidence type="ECO:0000256" key="1">
    <source>
        <dbReference type="ARBA" id="ARBA00022723"/>
    </source>
</evidence>
<organism evidence="5 6">
    <name type="scientific">Pestalotiopsis fici (strain W106-1 / CGMCC3.15140)</name>
    <dbReference type="NCBI Taxonomy" id="1229662"/>
    <lineage>
        <taxon>Eukaryota</taxon>
        <taxon>Fungi</taxon>
        <taxon>Dikarya</taxon>
        <taxon>Ascomycota</taxon>
        <taxon>Pezizomycotina</taxon>
        <taxon>Sordariomycetes</taxon>
        <taxon>Xylariomycetidae</taxon>
        <taxon>Amphisphaeriales</taxon>
        <taxon>Sporocadaceae</taxon>
        <taxon>Pestalotiopsis</taxon>
    </lineage>
</organism>
<dbReference type="SUPFAM" id="SSF48056">
    <property type="entry name" value="Di-copper centre-containing domain"/>
    <property type="match status" value="1"/>
</dbReference>
<dbReference type="InterPro" id="IPR002227">
    <property type="entry name" value="Tyrosinase_Cu-bd"/>
</dbReference>
<keyword evidence="6" id="KW-1185">Reference proteome</keyword>